<protein>
    <recommendedName>
        <fullName evidence="1">non-specific serine/threonine protein kinase</fullName>
        <ecNumber evidence="1">2.7.11.1</ecNumber>
    </recommendedName>
</protein>
<gene>
    <name evidence="5" type="ORF">NLU13_7455</name>
</gene>
<dbReference type="EMBL" id="JAPDFR010000007">
    <property type="protein sequence ID" value="KAK0384977.1"/>
    <property type="molecule type" value="Genomic_DNA"/>
</dbReference>
<dbReference type="Gene3D" id="3.90.1200.10">
    <property type="match status" value="1"/>
</dbReference>
<evidence type="ECO:0000313" key="6">
    <source>
        <dbReference type="Proteomes" id="UP001175261"/>
    </source>
</evidence>
<dbReference type="InterPro" id="IPR008266">
    <property type="entry name" value="Tyr_kinase_AS"/>
</dbReference>
<dbReference type="InterPro" id="IPR011009">
    <property type="entry name" value="Kinase-like_dom_sf"/>
</dbReference>
<organism evidence="5 6">
    <name type="scientific">Sarocladium strictum</name>
    <name type="common">Black bundle disease fungus</name>
    <name type="synonym">Acremonium strictum</name>
    <dbReference type="NCBI Taxonomy" id="5046"/>
    <lineage>
        <taxon>Eukaryota</taxon>
        <taxon>Fungi</taxon>
        <taxon>Dikarya</taxon>
        <taxon>Ascomycota</taxon>
        <taxon>Pezizomycotina</taxon>
        <taxon>Sordariomycetes</taxon>
        <taxon>Hypocreomycetidae</taxon>
        <taxon>Hypocreales</taxon>
        <taxon>Sarocladiaceae</taxon>
        <taxon>Sarocladium</taxon>
    </lineage>
</organism>
<dbReference type="PROSITE" id="PS00109">
    <property type="entry name" value="PROTEIN_KINASE_TYR"/>
    <property type="match status" value="1"/>
</dbReference>
<dbReference type="EC" id="2.7.11.1" evidence="1"/>
<dbReference type="GO" id="GO:0004674">
    <property type="term" value="F:protein serine/threonine kinase activity"/>
    <property type="evidence" value="ECO:0007669"/>
    <property type="project" value="UniProtKB-EC"/>
</dbReference>
<evidence type="ECO:0000256" key="3">
    <source>
        <dbReference type="ARBA" id="ARBA00048679"/>
    </source>
</evidence>
<name>A0AA39L5L0_SARSR</name>
<dbReference type="PANTHER" id="PTHR21310">
    <property type="entry name" value="AMINOGLYCOSIDE PHOSPHOTRANSFERASE-RELATED-RELATED"/>
    <property type="match status" value="1"/>
</dbReference>
<reference evidence="5" key="1">
    <citation type="submission" date="2022-10" db="EMBL/GenBank/DDBJ databases">
        <title>Determination and structural analysis of whole genome sequence of Sarocladium strictum F4-1.</title>
        <authorList>
            <person name="Hu L."/>
            <person name="Jiang Y."/>
        </authorList>
    </citation>
    <scope>NUCLEOTIDE SEQUENCE</scope>
    <source>
        <strain evidence="5">F4-1</strain>
    </source>
</reference>
<comment type="caution">
    <text evidence="5">The sequence shown here is derived from an EMBL/GenBank/DDBJ whole genome shotgun (WGS) entry which is preliminary data.</text>
</comment>
<comment type="catalytic activity">
    <reaction evidence="3">
        <text>L-seryl-[protein] + ATP = O-phospho-L-seryl-[protein] + ADP + H(+)</text>
        <dbReference type="Rhea" id="RHEA:17989"/>
        <dbReference type="Rhea" id="RHEA-COMP:9863"/>
        <dbReference type="Rhea" id="RHEA-COMP:11604"/>
        <dbReference type="ChEBI" id="CHEBI:15378"/>
        <dbReference type="ChEBI" id="CHEBI:29999"/>
        <dbReference type="ChEBI" id="CHEBI:30616"/>
        <dbReference type="ChEBI" id="CHEBI:83421"/>
        <dbReference type="ChEBI" id="CHEBI:456216"/>
        <dbReference type="EC" id="2.7.11.1"/>
    </reaction>
</comment>
<dbReference type="Proteomes" id="UP001175261">
    <property type="component" value="Unassembled WGS sequence"/>
</dbReference>
<comment type="catalytic activity">
    <reaction evidence="2">
        <text>L-threonyl-[protein] + ATP = O-phospho-L-threonyl-[protein] + ADP + H(+)</text>
        <dbReference type="Rhea" id="RHEA:46608"/>
        <dbReference type="Rhea" id="RHEA-COMP:11060"/>
        <dbReference type="Rhea" id="RHEA-COMP:11605"/>
        <dbReference type="ChEBI" id="CHEBI:15378"/>
        <dbReference type="ChEBI" id="CHEBI:30013"/>
        <dbReference type="ChEBI" id="CHEBI:30616"/>
        <dbReference type="ChEBI" id="CHEBI:61977"/>
        <dbReference type="ChEBI" id="CHEBI:456216"/>
        <dbReference type="EC" id="2.7.11.1"/>
    </reaction>
</comment>
<dbReference type="SUPFAM" id="SSF56112">
    <property type="entry name" value="Protein kinase-like (PK-like)"/>
    <property type="match status" value="1"/>
</dbReference>
<evidence type="ECO:0000313" key="5">
    <source>
        <dbReference type="EMBL" id="KAK0384977.1"/>
    </source>
</evidence>
<dbReference type="AlphaFoldDB" id="A0AA39L5L0"/>
<dbReference type="InterPro" id="IPR002575">
    <property type="entry name" value="Aminoglycoside_PTrfase"/>
</dbReference>
<accession>A0AA39L5L0</accession>
<feature type="domain" description="Aminoglycoside phosphotransferase" evidence="4">
    <location>
        <begin position="107"/>
        <end position="317"/>
    </location>
</feature>
<evidence type="ECO:0000256" key="1">
    <source>
        <dbReference type="ARBA" id="ARBA00012513"/>
    </source>
</evidence>
<sequence>MAPTINAAGFDRRLAVVKSIINSHNLQASSIDTVAYDDSCPHPYNNFLFHVQLSPPASPSSFPGTQPGTETAPADGLASFIIKLCNPDSGLNDTNRVENNVATHLLVRQAMREAQLPSLVPAIYAWGRHNDGIGSFAWTISEFKPGVDLDSVFPSLSPVHQARLLHDIAAVLKALQTVRLPATVTEFGGLTFNKSGQIISGEATLQKGEPEATYIACKQSSLLGALSRAEKSPVIQGWRRNDLNQRIQSFLEEGGLEKLFDRVDIHQKNLIHGDFTLNNMMFDTQKGELTAIIDFDWSCISNPAEEFLSGLYDVGGNISDERDKFHESIISGSFDVLSSAVQDEETRKEWDLAKAWNSAMKSTGCTRPSEISGIRQILGVQKLQSLLCPFQLSNPHRLERMSDETKAEALAKAEAALTEWLQKHGF</sequence>
<proteinExistence type="predicted"/>
<dbReference type="Pfam" id="PF01636">
    <property type="entry name" value="APH"/>
    <property type="match status" value="1"/>
</dbReference>
<keyword evidence="6" id="KW-1185">Reference proteome</keyword>
<dbReference type="InterPro" id="IPR051678">
    <property type="entry name" value="AGP_Transferase"/>
</dbReference>
<evidence type="ECO:0000256" key="2">
    <source>
        <dbReference type="ARBA" id="ARBA00047899"/>
    </source>
</evidence>
<evidence type="ECO:0000259" key="4">
    <source>
        <dbReference type="Pfam" id="PF01636"/>
    </source>
</evidence>